<feature type="domain" description="DUF695" evidence="1">
    <location>
        <begin position="245"/>
        <end position="367"/>
    </location>
</feature>
<organism evidence="2 3">
    <name type="scientific">Ohtaekwangia kribbensis</name>
    <dbReference type="NCBI Taxonomy" id="688913"/>
    <lineage>
        <taxon>Bacteria</taxon>
        <taxon>Pseudomonadati</taxon>
        <taxon>Bacteroidota</taxon>
        <taxon>Cytophagia</taxon>
        <taxon>Cytophagales</taxon>
        <taxon>Fulvivirgaceae</taxon>
        <taxon>Ohtaekwangia</taxon>
    </lineage>
</organism>
<evidence type="ECO:0000313" key="2">
    <source>
        <dbReference type="EMBL" id="MFD0999745.1"/>
    </source>
</evidence>
<proteinExistence type="predicted"/>
<name>A0ABW3K0H3_9BACT</name>
<evidence type="ECO:0000259" key="1">
    <source>
        <dbReference type="Pfam" id="PF05117"/>
    </source>
</evidence>
<dbReference type="Pfam" id="PF05117">
    <property type="entry name" value="DUF695"/>
    <property type="match status" value="1"/>
</dbReference>
<evidence type="ECO:0000313" key="3">
    <source>
        <dbReference type="Proteomes" id="UP001597112"/>
    </source>
</evidence>
<comment type="caution">
    <text evidence="2">The sequence shown here is derived from an EMBL/GenBank/DDBJ whole genome shotgun (WGS) entry which is preliminary data.</text>
</comment>
<dbReference type="EMBL" id="JBHTKA010000003">
    <property type="protein sequence ID" value="MFD0999745.1"/>
    <property type="molecule type" value="Genomic_DNA"/>
</dbReference>
<reference evidence="3" key="1">
    <citation type="journal article" date="2019" name="Int. J. Syst. Evol. Microbiol.">
        <title>The Global Catalogue of Microorganisms (GCM) 10K type strain sequencing project: providing services to taxonomists for standard genome sequencing and annotation.</title>
        <authorList>
            <consortium name="The Broad Institute Genomics Platform"/>
            <consortium name="The Broad Institute Genome Sequencing Center for Infectious Disease"/>
            <person name="Wu L."/>
            <person name="Ma J."/>
        </authorList>
    </citation>
    <scope>NUCLEOTIDE SEQUENCE [LARGE SCALE GENOMIC DNA]</scope>
    <source>
        <strain evidence="3">CCUG 58938</strain>
    </source>
</reference>
<dbReference type="InterPro" id="IPR016097">
    <property type="entry name" value="DUF695"/>
</dbReference>
<keyword evidence="3" id="KW-1185">Reference proteome</keyword>
<dbReference type="Proteomes" id="UP001597112">
    <property type="component" value="Unassembled WGS sequence"/>
</dbReference>
<gene>
    <name evidence="2" type="ORF">ACFQ21_10520</name>
</gene>
<dbReference type="RefSeq" id="WP_377578714.1">
    <property type="nucleotide sequence ID" value="NZ_JBHTKA010000003.1"/>
</dbReference>
<accession>A0ABW3K0H3</accession>
<protein>
    <submittedName>
        <fullName evidence="2">DUF695 domain-containing protein</fullName>
    </submittedName>
</protein>
<sequence length="370" mass="42770">MNFLKNILHKKEDPIQSYHDFWNWFQKNERNLYKVIKEKRDVKENFFNILSPKLDELRDGYHFTAGMSGDGIVRLTFTADGVIENIVFVEELVQSAPEIKGWKIIALKQPIDEEELDIDSVSIDMSGYTFNTSNLSFYAIEDPAHPDEIDITVVYHDDFDEKAASTISSGTSIFLEHYLGELRFATAFDNITVVGKSEAEKELVPILKLRDFLIWREKEFIEKYEGLRHNTENDNYSGFTAETEEGKPVIAVINTDLLAWDSKASHPWTAIIEINYNGVEDSGLPDEETLHLLDDIENNITGQLQDFEGYLNVGRETSNNIRAIFFACKDFRKPSRVFDEIQHTFADSFEISFGIFKDKYWRSFSRFEVG</sequence>